<evidence type="ECO:0000259" key="7">
    <source>
        <dbReference type="PROSITE" id="PS51380"/>
    </source>
</evidence>
<dbReference type="PANTHER" id="PTHR10783">
    <property type="entry name" value="XENOTROPIC AND POLYTROPIC RETROVIRUS RECEPTOR 1-RELATED"/>
    <property type="match status" value="1"/>
</dbReference>
<feature type="transmembrane region" description="Helical" evidence="6">
    <location>
        <begin position="12"/>
        <end position="34"/>
    </location>
</feature>
<keyword evidence="3 6" id="KW-1133">Transmembrane helix</keyword>
<keyword evidence="4 6" id="KW-0472">Membrane</keyword>
<dbReference type="InParanoid" id="A0A286UGL7"/>
<feature type="compositionally biased region" description="Basic and acidic residues" evidence="5">
    <location>
        <begin position="475"/>
        <end position="486"/>
    </location>
</feature>
<evidence type="ECO:0000256" key="2">
    <source>
        <dbReference type="ARBA" id="ARBA00022692"/>
    </source>
</evidence>
<evidence type="ECO:0000256" key="4">
    <source>
        <dbReference type="ARBA" id="ARBA00023136"/>
    </source>
</evidence>
<dbReference type="Pfam" id="PF03124">
    <property type="entry name" value="EXS"/>
    <property type="match status" value="1"/>
</dbReference>
<gene>
    <name evidence="8" type="ORF">PNOK_0560300</name>
</gene>
<feature type="transmembrane region" description="Helical" evidence="6">
    <location>
        <begin position="114"/>
        <end position="134"/>
    </location>
</feature>
<feature type="region of interest" description="Disordered" evidence="5">
    <location>
        <begin position="461"/>
        <end position="486"/>
    </location>
</feature>
<accession>A0A286UGL7</accession>
<feature type="compositionally biased region" description="Low complexity" evidence="5">
    <location>
        <begin position="461"/>
        <end position="471"/>
    </location>
</feature>
<dbReference type="EMBL" id="NBII01000005">
    <property type="protein sequence ID" value="PAV18760.1"/>
    <property type="molecule type" value="Genomic_DNA"/>
</dbReference>
<evidence type="ECO:0000256" key="3">
    <source>
        <dbReference type="ARBA" id="ARBA00022989"/>
    </source>
</evidence>
<dbReference type="Proteomes" id="UP000217199">
    <property type="component" value="Unassembled WGS sequence"/>
</dbReference>
<dbReference type="PROSITE" id="PS51380">
    <property type="entry name" value="EXS"/>
    <property type="match status" value="1"/>
</dbReference>
<comment type="subcellular location">
    <subcellularLocation>
        <location evidence="1">Membrane</location>
        <topology evidence="1">Multi-pass membrane protein</topology>
    </subcellularLocation>
</comment>
<comment type="caution">
    <text evidence="8">The sequence shown here is derived from an EMBL/GenBank/DDBJ whole genome shotgun (WGS) entry which is preliminary data.</text>
</comment>
<feature type="transmembrane region" description="Helical" evidence="6">
    <location>
        <begin position="363"/>
        <end position="381"/>
    </location>
</feature>
<dbReference type="OrthoDB" id="2159384at2759"/>
<evidence type="ECO:0000313" key="9">
    <source>
        <dbReference type="Proteomes" id="UP000217199"/>
    </source>
</evidence>
<feature type="transmembrane region" description="Helical" evidence="6">
    <location>
        <begin position="80"/>
        <end position="102"/>
    </location>
</feature>
<evidence type="ECO:0000313" key="8">
    <source>
        <dbReference type="EMBL" id="PAV18760.1"/>
    </source>
</evidence>
<reference evidence="8 9" key="1">
    <citation type="journal article" date="2017" name="Mol. Ecol.">
        <title>Comparative and population genomic landscape of Phellinus noxius: A hypervariable fungus causing root rot in trees.</title>
        <authorList>
            <person name="Chung C.L."/>
            <person name="Lee T.J."/>
            <person name="Akiba M."/>
            <person name="Lee H.H."/>
            <person name="Kuo T.H."/>
            <person name="Liu D."/>
            <person name="Ke H.M."/>
            <person name="Yokoi T."/>
            <person name="Roa M.B."/>
            <person name="Lu M.J."/>
            <person name="Chang Y.Y."/>
            <person name="Ann P.J."/>
            <person name="Tsai J.N."/>
            <person name="Chen C.Y."/>
            <person name="Tzean S.S."/>
            <person name="Ota Y."/>
            <person name="Hattori T."/>
            <person name="Sahashi N."/>
            <person name="Liou R.F."/>
            <person name="Kikuchi T."/>
            <person name="Tsai I.J."/>
        </authorList>
    </citation>
    <scope>NUCLEOTIDE SEQUENCE [LARGE SCALE GENOMIC DNA]</scope>
    <source>
        <strain evidence="8 9">FFPRI411160</strain>
    </source>
</reference>
<sequence length="486" mass="54804">MDSDVTIEAPFAASFPLPFRVFVLINISILCWAINLHSLHALGVDAATALDIRPHDSHSFTSLILNAPGPSDTIALARSVYRLCFSYAFVVFCGWSCFRISTHGELSAVDSYKWIPAVTALGLVILVICPFNVVERRIRDMFLLAIRRCLSSPSSMPVYFSDVILADIFTSLAKVIGDVWLSMCMIFPGGSLLVFPAQDGWTRLLVPCLMSIPYAIRFRQCIIDYMQPTTTTKKSLYNALKYASSFPVIFLSAAQRTIATDTGDVDVEEHPLFKLWLLSVIVNSLYSFWWDISNDWGLEVLKPKQGVSRHILKPLLLPSLQAHNSTSDGSPPMHARRISLPPSVNGGSNYNTSQRYPWGLRPILLFPLPAYPFAVFANLVLRLTWSLKLSSHLHAQVSRALLFFWLELAELLRRWLWVFFRVEWECVKIATEREDRGGHTPMTERNGMFDTEEYEVVELGPSRRLSGSSPGNVDPDNKTDHRHSFS</sequence>
<proteinExistence type="predicted"/>
<dbReference type="GO" id="GO:0005737">
    <property type="term" value="C:cytoplasm"/>
    <property type="evidence" value="ECO:0007669"/>
    <property type="project" value="TreeGrafter"/>
</dbReference>
<keyword evidence="9" id="KW-1185">Reference proteome</keyword>
<feature type="domain" description="EXS" evidence="7">
    <location>
        <begin position="197"/>
        <end position="454"/>
    </location>
</feature>
<evidence type="ECO:0000256" key="6">
    <source>
        <dbReference type="SAM" id="Phobius"/>
    </source>
</evidence>
<evidence type="ECO:0000256" key="5">
    <source>
        <dbReference type="SAM" id="MobiDB-lite"/>
    </source>
</evidence>
<dbReference type="PANTHER" id="PTHR10783:SF46">
    <property type="entry name" value="PROTEIN ERD1 HOMOLOG 2"/>
    <property type="match status" value="1"/>
</dbReference>
<keyword evidence="2 6" id="KW-0812">Transmembrane</keyword>
<dbReference type="FunCoup" id="A0A286UGL7">
    <property type="interactions" value="269"/>
</dbReference>
<dbReference type="STRING" id="2282107.A0A286UGL7"/>
<dbReference type="AlphaFoldDB" id="A0A286UGL7"/>
<organism evidence="8 9">
    <name type="scientific">Pyrrhoderma noxium</name>
    <dbReference type="NCBI Taxonomy" id="2282107"/>
    <lineage>
        <taxon>Eukaryota</taxon>
        <taxon>Fungi</taxon>
        <taxon>Dikarya</taxon>
        <taxon>Basidiomycota</taxon>
        <taxon>Agaricomycotina</taxon>
        <taxon>Agaricomycetes</taxon>
        <taxon>Hymenochaetales</taxon>
        <taxon>Hymenochaetaceae</taxon>
        <taxon>Pyrrhoderma</taxon>
    </lineage>
</organism>
<protein>
    <submittedName>
        <fullName evidence="8">EXS-domain-containing</fullName>
    </submittedName>
</protein>
<name>A0A286UGL7_9AGAM</name>
<dbReference type="InterPro" id="IPR004342">
    <property type="entry name" value="EXS_C"/>
</dbReference>
<evidence type="ECO:0000256" key="1">
    <source>
        <dbReference type="ARBA" id="ARBA00004141"/>
    </source>
</evidence>
<dbReference type="GO" id="GO:0016020">
    <property type="term" value="C:membrane"/>
    <property type="evidence" value="ECO:0007669"/>
    <property type="project" value="UniProtKB-SubCell"/>
</dbReference>